<dbReference type="GO" id="GO:0030234">
    <property type="term" value="F:enzyme regulator activity"/>
    <property type="evidence" value="ECO:0007669"/>
    <property type="project" value="InterPro"/>
</dbReference>
<dbReference type="RefSeq" id="WP_076091146.1">
    <property type="nucleotide sequence ID" value="NZ_MTHD01000001.1"/>
</dbReference>
<dbReference type="GO" id="GO:0006808">
    <property type="term" value="P:regulation of nitrogen utilization"/>
    <property type="evidence" value="ECO:0007669"/>
    <property type="project" value="InterPro"/>
</dbReference>
<dbReference type="AlphaFoldDB" id="A0A1R1IBR3"/>
<dbReference type="STRING" id="418702.BJN45_00845"/>
<dbReference type="Pfam" id="PF00543">
    <property type="entry name" value="P-II"/>
    <property type="match status" value="1"/>
</dbReference>
<evidence type="ECO:0000313" key="1">
    <source>
        <dbReference type="EMBL" id="OMG56213.1"/>
    </source>
</evidence>
<name>A0A1R1IBR3_9RHOO</name>
<sequence length="102" mass="11458">MNRPLQTRKLLTIVCEAALEKRLEKELPQFGAHGYTISDARGSGAHGRRDAAWPASANIRVEVLCDEAVAEAVVRHLETQYFTSYQLVVFLSDVQVLRAEKF</sequence>
<accession>A0A1R1IBR3</accession>
<dbReference type="InterPro" id="IPR015867">
    <property type="entry name" value="N-reg_PII/ATP_PRibTrfase_C"/>
</dbReference>
<dbReference type="SUPFAM" id="SSF54913">
    <property type="entry name" value="GlnB-like"/>
    <property type="match status" value="1"/>
</dbReference>
<keyword evidence="2" id="KW-1185">Reference proteome</keyword>
<dbReference type="Proteomes" id="UP000187526">
    <property type="component" value="Unassembled WGS sequence"/>
</dbReference>
<proteinExistence type="predicted"/>
<organism evidence="1 2">
    <name type="scientific">Azonexus hydrophilus</name>
    <dbReference type="NCBI Taxonomy" id="418702"/>
    <lineage>
        <taxon>Bacteria</taxon>
        <taxon>Pseudomonadati</taxon>
        <taxon>Pseudomonadota</taxon>
        <taxon>Betaproteobacteria</taxon>
        <taxon>Rhodocyclales</taxon>
        <taxon>Azonexaceae</taxon>
        <taxon>Azonexus</taxon>
    </lineage>
</organism>
<dbReference type="InterPro" id="IPR002187">
    <property type="entry name" value="N-reg_PII"/>
</dbReference>
<protein>
    <submittedName>
        <fullName evidence="1">Transcriptional regulator</fullName>
    </submittedName>
</protein>
<evidence type="ECO:0000313" key="2">
    <source>
        <dbReference type="Proteomes" id="UP000187526"/>
    </source>
</evidence>
<comment type="caution">
    <text evidence="1">The sequence shown here is derived from an EMBL/GenBank/DDBJ whole genome shotgun (WGS) entry which is preliminary data.</text>
</comment>
<dbReference type="InterPro" id="IPR011322">
    <property type="entry name" value="N-reg_PII-like_a/b"/>
</dbReference>
<dbReference type="Gene3D" id="3.30.70.120">
    <property type="match status" value="1"/>
</dbReference>
<dbReference type="OrthoDB" id="330665at2"/>
<reference evidence="1 2" key="1">
    <citation type="submission" date="2016-10" db="EMBL/GenBank/DDBJ databases">
        <title>Alkaliphiles isolated from bioreactors.</title>
        <authorList>
            <person name="Salah Z."/>
            <person name="Rout S.P."/>
            <person name="Humphreys P.N."/>
        </authorList>
    </citation>
    <scope>NUCLEOTIDE SEQUENCE [LARGE SCALE GENOMIC DNA]</scope>
    <source>
        <strain evidence="1 2">ZS02</strain>
    </source>
</reference>
<gene>
    <name evidence="1" type="ORF">BJN45_00845</name>
</gene>
<dbReference type="EMBL" id="MTHD01000001">
    <property type="protein sequence ID" value="OMG56213.1"/>
    <property type="molecule type" value="Genomic_DNA"/>
</dbReference>